<feature type="compositionally biased region" description="Polar residues" evidence="10">
    <location>
        <begin position="46"/>
        <end position="55"/>
    </location>
</feature>
<evidence type="ECO:0000256" key="10">
    <source>
        <dbReference type="SAM" id="MobiDB-lite"/>
    </source>
</evidence>
<reference evidence="11 12" key="1">
    <citation type="journal article" date="2024" name="IMA Fungus">
        <title>IMA Genome - F19 : A genome assembly and annotation guide to empower mycologists, including annotated draft genome sequences of Ceratocystis pirilliformis, Diaporthe australafricana, Fusarium ophioides, Paecilomyces lecythidis, and Sporothrix stenoceras.</title>
        <authorList>
            <person name="Aylward J."/>
            <person name="Wilson A.M."/>
            <person name="Visagie C.M."/>
            <person name="Spraker J."/>
            <person name="Barnes I."/>
            <person name="Buitendag C."/>
            <person name="Ceriani C."/>
            <person name="Del Mar Angel L."/>
            <person name="du Plessis D."/>
            <person name="Fuchs T."/>
            <person name="Gasser K."/>
            <person name="Kramer D."/>
            <person name="Li W."/>
            <person name="Munsamy K."/>
            <person name="Piso A."/>
            <person name="Price J.L."/>
            <person name="Sonnekus B."/>
            <person name="Thomas C."/>
            <person name="van der Nest A."/>
            <person name="van Dijk A."/>
            <person name="van Heerden A."/>
            <person name="van Vuuren N."/>
            <person name="Yilmaz N."/>
            <person name="Duong T.A."/>
            <person name="van der Merwe N.A."/>
            <person name="Wingfield M.J."/>
            <person name="Wingfield B.D."/>
        </authorList>
    </citation>
    <scope>NUCLEOTIDE SEQUENCE [LARGE SCALE GENOMIC DNA]</scope>
    <source>
        <strain evidence="11 12">CMW 5346</strain>
    </source>
</reference>
<dbReference type="PANTHER" id="PTHR21614">
    <property type="entry name" value="SHORT COILED COIL PROTEIN"/>
    <property type="match status" value="1"/>
</dbReference>
<evidence type="ECO:0000313" key="12">
    <source>
        <dbReference type="Proteomes" id="UP001583186"/>
    </source>
</evidence>
<gene>
    <name evidence="11" type="ORF">Sste5346_007092</name>
</gene>
<evidence type="ECO:0000256" key="4">
    <source>
        <dbReference type="ARBA" id="ARBA00004601"/>
    </source>
</evidence>
<feature type="compositionally biased region" description="Basic and acidic residues" evidence="10">
    <location>
        <begin position="78"/>
        <end position="95"/>
    </location>
</feature>
<organism evidence="11 12">
    <name type="scientific">Sporothrix stenoceras</name>
    <dbReference type="NCBI Taxonomy" id="5173"/>
    <lineage>
        <taxon>Eukaryota</taxon>
        <taxon>Fungi</taxon>
        <taxon>Dikarya</taxon>
        <taxon>Ascomycota</taxon>
        <taxon>Pezizomycotina</taxon>
        <taxon>Sordariomycetes</taxon>
        <taxon>Sordariomycetidae</taxon>
        <taxon>Ophiostomatales</taxon>
        <taxon>Ophiostomataceae</taxon>
        <taxon>Sporothrix</taxon>
    </lineage>
</organism>
<keyword evidence="8" id="KW-0175">Coiled coil</keyword>
<evidence type="ECO:0000256" key="7">
    <source>
        <dbReference type="ARBA" id="ARBA00023034"/>
    </source>
</evidence>
<keyword evidence="9" id="KW-0472">Membrane</keyword>
<dbReference type="Gene3D" id="1.20.5.170">
    <property type="match status" value="1"/>
</dbReference>
<evidence type="ECO:0000256" key="6">
    <source>
        <dbReference type="ARBA" id="ARBA00022490"/>
    </source>
</evidence>
<evidence type="ECO:0000256" key="3">
    <source>
        <dbReference type="ARBA" id="ARBA00004514"/>
    </source>
</evidence>
<dbReference type="Proteomes" id="UP001583186">
    <property type="component" value="Unassembled WGS sequence"/>
</dbReference>
<dbReference type="EMBL" id="JAWCUI010000045">
    <property type="protein sequence ID" value="KAL1892354.1"/>
    <property type="molecule type" value="Genomic_DNA"/>
</dbReference>
<comment type="caution">
    <text evidence="11">The sequence shown here is derived from an EMBL/GenBank/DDBJ whole genome shotgun (WGS) entry which is preliminary data.</text>
</comment>
<feature type="compositionally biased region" description="Polar residues" evidence="10">
    <location>
        <begin position="1"/>
        <end position="11"/>
    </location>
</feature>
<comment type="function">
    <text evidence="1">Positive regulator of amino acid starvation-induced autophagy.</text>
</comment>
<feature type="compositionally biased region" description="Polar residues" evidence="10">
    <location>
        <begin position="19"/>
        <end position="29"/>
    </location>
</feature>
<feature type="region of interest" description="Disordered" evidence="10">
    <location>
        <begin position="1"/>
        <end position="112"/>
    </location>
</feature>
<proteinExistence type="inferred from homology"/>
<comment type="subcellular location">
    <subcellularLocation>
        <location evidence="3">Cytoplasm</location>
        <location evidence="3">Cytosol</location>
    </subcellularLocation>
    <subcellularLocation>
        <location evidence="2">Golgi apparatus membrane</location>
        <topology evidence="2">Peripheral membrane protein</topology>
        <orientation evidence="2">Cytoplasmic side</orientation>
    </subcellularLocation>
    <subcellularLocation>
        <location evidence="4">Golgi apparatus</location>
        <location evidence="4">trans-Golgi network</location>
    </subcellularLocation>
</comment>
<dbReference type="InterPro" id="IPR019357">
    <property type="entry name" value="SCOC"/>
</dbReference>
<name>A0ABR3YYE8_9PEZI</name>
<keyword evidence="12" id="KW-1185">Reference proteome</keyword>
<protein>
    <recommendedName>
        <fullName evidence="13">Bzip transcription factor</fullName>
    </recommendedName>
</protein>
<accession>A0ABR3YYE8</accession>
<keyword evidence="7" id="KW-0333">Golgi apparatus</keyword>
<keyword evidence="6" id="KW-0963">Cytoplasm</keyword>
<dbReference type="PANTHER" id="PTHR21614:SF0">
    <property type="entry name" value="GEO08385P1"/>
    <property type="match status" value="1"/>
</dbReference>
<dbReference type="Pfam" id="PF10224">
    <property type="entry name" value="DUF2205"/>
    <property type="match status" value="1"/>
</dbReference>
<comment type="similarity">
    <text evidence="5">Belongs to the SCOC family.</text>
</comment>
<sequence length="177" mass="19622">MDDEQPPTSHVTIPEEETQGNNDSQTPSRLTAPAIARTDSSSASSDGNPSHTTTIHAPVPTRPRLPNRKSSGTIIVPRDSEEASRPMETRLDPGDVRAMSPRRTSEDLEQLGRQTRAEVRKHAKMLQDSLLMIFHRIQAVKEEHDKLDNNNKFLQKYIGDLMTTSKITSTGGGRGKK</sequence>
<evidence type="ECO:0000256" key="2">
    <source>
        <dbReference type="ARBA" id="ARBA00004255"/>
    </source>
</evidence>
<evidence type="ECO:0000256" key="5">
    <source>
        <dbReference type="ARBA" id="ARBA00010880"/>
    </source>
</evidence>
<evidence type="ECO:0000256" key="8">
    <source>
        <dbReference type="ARBA" id="ARBA00023054"/>
    </source>
</evidence>
<evidence type="ECO:0000256" key="1">
    <source>
        <dbReference type="ARBA" id="ARBA00002743"/>
    </source>
</evidence>
<evidence type="ECO:0000256" key="9">
    <source>
        <dbReference type="ARBA" id="ARBA00023136"/>
    </source>
</evidence>
<evidence type="ECO:0000313" key="11">
    <source>
        <dbReference type="EMBL" id="KAL1892354.1"/>
    </source>
</evidence>
<evidence type="ECO:0008006" key="13">
    <source>
        <dbReference type="Google" id="ProtNLM"/>
    </source>
</evidence>